<feature type="transmembrane region" description="Helical" evidence="8">
    <location>
        <begin position="7"/>
        <end position="40"/>
    </location>
</feature>
<dbReference type="PRINTS" id="PR00834">
    <property type="entry name" value="PROTEASES2C"/>
</dbReference>
<keyword evidence="7 8" id="KW-0472">Membrane</keyword>
<organism evidence="9 10">
    <name type="scientific">Svornostia abyssi</name>
    <dbReference type="NCBI Taxonomy" id="2898438"/>
    <lineage>
        <taxon>Bacteria</taxon>
        <taxon>Bacillati</taxon>
        <taxon>Actinomycetota</taxon>
        <taxon>Thermoleophilia</taxon>
        <taxon>Solirubrobacterales</taxon>
        <taxon>Baekduiaceae</taxon>
        <taxon>Svornostia</taxon>
    </lineage>
</organism>
<protein>
    <submittedName>
        <fullName evidence="9">MarP family serine protease</fullName>
        <ecNumber evidence="9">3.4.21.-</ecNumber>
    </submittedName>
</protein>
<keyword evidence="6 8" id="KW-1133">Transmembrane helix</keyword>
<dbReference type="InterPro" id="IPR043504">
    <property type="entry name" value="Peptidase_S1_PA_chymotrypsin"/>
</dbReference>
<dbReference type="NCBIfam" id="NF033740">
    <property type="entry name" value="MarP_fam_protase"/>
    <property type="match status" value="1"/>
</dbReference>
<dbReference type="PANTHER" id="PTHR43343">
    <property type="entry name" value="PEPTIDASE S12"/>
    <property type="match status" value="1"/>
</dbReference>
<dbReference type="EC" id="3.4.21.-" evidence="9"/>
<dbReference type="Gene3D" id="2.40.10.10">
    <property type="entry name" value="Trypsin-like serine proteases"/>
    <property type="match status" value="2"/>
</dbReference>
<accession>A0ABY5PFE4</accession>
<keyword evidence="3 9" id="KW-0645">Protease</keyword>
<dbReference type="InterPro" id="IPR001940">
    <property type="entry name" value="Peptidase_S1C"/>
</dbReference>
<keyword evidence="4 8" id="KW-0812">Transmembrane</keyword>
<dbReference type="GO" id="GO:0006508">
    <property type="term" value="P:proteolysis"/>
    <property type="evidence" value="ECO:0007669"/>
    <property type="project" value="UniProtKB-KW"/>
</dbReference>
<gene>
    <name evidence="9" type="ORF">LRS13_21760</name>
</gene>
<evidence type="ECO:0000256" key="4">
    <source>
        <dbReference type="ARBA" id="ARBA00022692"/>
    </source>
</evidence>
<evidence type="ECO:0000313" key="10">
    <source>
        <dbReference type="Proteomes" id="UP001058860"/>
    </source>
</evidence>
<dbReference type="EMBL" id="CP088295">
    <property type="protein sequence ID" value="UUY03267.1"/>
    <property type="molecule type" value="Genomic_DNA"/>
</dbReference>
<feature type="transmembrane region" description="Helical" evidence="8">
    <location>
        <begin position="60"/>
        <end position="80"/>
    </location>
</feature>
<dbReference type="Pfam" id="PF02674">
    <property type="entry name" value="Colicin_V"/>
    <property type="match status" value="1"/>
</dbReference>
<comment type="similarity">
    <text evidence="2">Belongs to the peptidase S1C family.</text>
</comment>
<dbReference type="SUPFAM" id="SSF50494">
    <property type="entry name" value="Trypsin-like serine proteases"/>
    <property type="match status" value="1"/>
</dbReference>
<dbReference type="PANTHER" id="PTHR43343:SF3">
    <property type="entry name" value="PROTEASE DO-LIKE 8, CHLOROPLASTIC"/>
    <property type="match status" value="1"/>
</dbReference>
<dbReference type="InterPro" id="IPR009003">
    <property type="entry name" value="Peptidase_S1_PA"/>
</dbReference>
<reference evidence="10" key="1">
    <citation type="submission" date="2021-11" db="EMBL/GenBank/DDBJ databases">
        <title>Cultivation dependent microbiological survey of springs from the worlds oldest radium mine currently devoted to the extraction of radon-saturated water.</title>
        <authorList>
            <person name="Kapinusova G."/>
            <person name="Smrhova T."/>
            <person name="Strejcek M."/>
            <person name="Suman J."/>
            <person name="Jani K."/>
            <person name="Pajer P."/>
            <person name="Uhlik O."/>
        </authorList>
    </citation>
    <scope>NUCLEOTIDE SEQUENCE [LARGE SCALE GENOMIC DNA]</scope>
    <source>
        <strain evidence="10">J379</strain>
    </source>
</reference>
<dbReference type="GO" id="GO:0008233">
    <property type="term" value="F:peptidase activity"/>
    <property type="evidence" value="ECO:0007669"/>
    <property type="project" value="UniProtKB-KW"/>
</dbReference>
<keyword evidence="10" id="KW-1185">Reference proteome</keyword>
<dbReference type="InterPro" id="IPR003825">
    <property type="entry name" value="Colicin-V_CvpA"/>
</dbReference>
<feature type="transmembrane region" description="Helical" evidence="8">
    <location>
        <begin position="101"/>
        <end position="121"/>
    </location>
</feature>
<dbReference type="Pfam" id="PF13365">
    <property type="entry name" value="Trypsin_2"/>
    <property type="match status" value="1"/>
</dbReference>
<dbReference type="Proteomes" id="UP001058860">
    <property type="component" value="Chromosome"/>
</dbReference>
<evidence type="ECO:0000313" key="9">
    <source>
        <dbReference type="EMBL" id="UUY03267.1"/>
    </source>
</evidence>
<dbReference type="InterPro" id="IPR051201">
    <property type="entry name" value="Chloro_Bact_Ser_Proteases"/>
</dbReference>
<sequence>MTGIDWAILGFAALFGALGVMRGLIVGALSLGGFVAGAFLGTRIGPLVLSEGSSSPWAPLFGLLGAVVFGMLVAAVAETFGVRLRRTMRSPGARAVDGFGGAMLSVAAALGIVWIAAAVAVQAPATRSLRADLQRSAILQRLNDVLPPTGPILNALAEVDPFPRVDGPVPEGEPPDPRVAGDPEIDAARDSVVRVTGVACGFGVAGSGWVAADGIVVTNAHVVAGEDETSVQVRGEGEEHDASVVAFDVENDVAVLAAPGLDAPALSLDPDPSPGASAAILGFPEGGPYDVRAARLGSTRTVLSQDAYGKGPIQRSITSFRGVVRQGNSGGPLVDRNGRVVGTVFAQAVNDSASAPRGGYAVPNAIVAQTLRNISGEVDTGSCVR</sequence>
<keyword evidence="5 9" id="KW-0378">Hydrolase</keyword>
<dbReference type="InterPro" id="IPR047680">
    <property type="entry name" value="MarP-like"/>
</dbReference>
<evidence type="ECO:0000256" key="5">
    <source>
        <dbReference type="ARBA" id="ARBA00022801"/>
    </source>
</evidence>
<name>A0ABY5PFE4_9ACTN</name>
<evidence type="ECO:0000256" key="7">
    <source>
        <dbReference type="ARBA" id="ARBA00023136"/>
    </source>
</evidence>
<evidence type="ECO:0000256" key="3">
    <source>
        <dbReference type="ARBA" id="ARBA00022670"/>
    </source>
</evidence>
<evidence type="ECO:0000256" key="2">
    <source>
        <dbReference type="ARBA" id="ARBA00010541"/>
    </source>
</evidence>
<evidence type="ECO:0000256" key="1">
    <source>
        <dbReference type="ARBA" id="ARBA00004141"/>
    </source>
</evidence>
<dbReference type="RefSeq" id="WP_353863779.1">
    <property type="nucleotide sequence ID" value="NZ_CP088295.1"/>
</dbReference>
<evidence type="ECO:0000256" key="6">
    <source>
        <dbReference type="ARBA" id="ARBA00022989"/>
    </source>
</evidence>
<evidence type="ECO:0000256" key="8">
    <source>
        <dbReference type="SAM" id="Phobius"/>
    </source>
</evidence>
<proteinExistence type="inferred from homology"/>
<comment type="subcellular location">
    <subcellularLocation>
        <location evidence="1">Membrane</location>
        <topology evidence="1">Multi-pass membrane protein</topology>
    </subcellularLocation>
</comment>